<evidence type="ECO:0000313" key="4">
    <source>
        <dbReference type="Proteomes" id="UP000291404"/>
    </source>
</evidence>
<keyword evidence="4" id="KW-1185">Reference proteome</keyword>
<keyword evidence="2" id="KW-1133">Transmembrane helix</keyword>
<keyword evidence="2" id="KW-0472">Membrane</keyword>
<feature type="compositionally biased region" description="Low complexity" evidence="1">
    <location>
        <begin position="179"/>
        <end position="190"/>
    </location>
</feature>
<comment type="caution">
    <text evidence="3">The sequence shown here is derived from an EMBL/GenBank/DDBJ whole genome shotgun (WGS) entry which is preliminary data.</text>
</comment>
<protein>
    <submittedName>
        <fullName evidence="3">Uncharacterized protein</fullName>
    </submittedName>
</protein>
<dbReference type="VEuPathDB" id="MicrosporidiaDB:CWI39_1213p0010"/>
<proteinExistence type="predicted"/>
<feature type="transmembrane region" description="Helical" evidence="2">
    <location>
        <begin position="272"/>
        <end position="294"/>
    </location>
</feature>
<dbReference type="Proteomes" id="UP000291404">
    <property type="component" value="Unassembled WGS sequence"/>
</dbReference>
<gene>
    <name evidence="3" type="ORF">CWI36_0375p0010</name>
</gene>
<keyword evidence="2" id="KW-0812">Transmembrane</keyword>
<evidence type="ECO:0000256" key="2">
    <source>
        <dbReference type="SAM" id="Phobius"/>
    </source>
</evidence>
<reference evidence="3 4" key="1">
    <citation type="submission" date="2017-12" db="EMBL/GenBank/DDBJ databases">
        <authorList>
            <person name="Pombert J.-F."/>
            <person name="Haag K.L."/>
            <person name="Ebert D."/>
        </authorList>
    </citation>
    <scope>NUCLEOTIDE SEQUENCE [LARGE SCALE GENOMIC DNA]</scope>
    <source>
        <strain evidence="3">BE-OM-2</strain>
    </source>
</reference>
<evidence type="ECO:0000256" key="1">
    <source>
        <dbReference type="SAM" id="MobiDB-lite"/>
    </source>
</evidence>
<organism evidence="3 4">
    <name type="scientific">Hamiltosporidium magnivora</name>
    <dbReference type="NCBI Taxonomy" id="148818"/>
    <lineage>
        <taxon>Eukaryota</taxon>
        <taxon>Fungi</taxon>
        <taxon>Fungi incertae sedis</taxon>
        <taxon>Microsporidia</taxon>
        <taxon>Dubosqiidae</taxon>
        <taxon>Hamiltosporidium</taxon>
    </lineage>
</organism>
<feature type="compositionally biased region" description="Basic and acidic residues" evidence="1">
    <location>
        <begin position="158"/>
        <end position="178"/>
    </location>
</feature>
<feature type="region of interest" description="Disordered" evidence="1">
    <location>
        <begin position="152"/>
        <end position="197"/>
    </location>
</feature>
<name>A0A4Q9LHY9_9MICR</name>
<dbReference type="VEuPathDB" id="MicrosporidiaDB:CWI36_0375p0010"/>
<dbReference type="AlphaFoldDB" id="A0A4Q9LHY9"/>
<evidence type="ECO:0000313" key="3">
    <source>
        <dbReference type="EMBL" id="TBU06821.1"/>
    </source>
</evidence>
<dbReference type="EMBL" id="PITI01000375">
    <property type="protein sequence ID" value="TBU06821.1"/>
    <property type="molecule type" value="Genomic_DNA"/>
</dbReference>
<accession>A0A4Q9LHY9</accession>
<sequence length="302" mass="34380">MQKNFKKACIKNNGKGCEIRRCIGINVYKSSVKRACGDTRIETDVKIWNNRPDIFILHKSNKKITLIEIRIISKILLQMCVDSVIERAKSQEEPTLSLKNASNKEDGVKHFKIKNNTPLNFRWKNHISGTDDKHKEELDYKTKNIEVKELENAVYMNGEKDNPETKQDNKSVEAEKQGSDVASSSSASKMSDSKNKEFPKVENVEIKTAQVEKERVEKKPTIVTLEEVNYYNENINDLKPKAGEKTSPFVIFLNSKFKEIVAKNRRIRSAKIGLAIVSIFVLGAIGLVGGYFLFKFIQNSYG</sequence>